<gene>
    <name evidence="9" type="ORF">YM304_31860</name>
</gene>
<dbReference type="PROSITE" id="PS52029">
    <property type="entry name" value="LD_TPASE"/>
    <property type="match status" value="1"/>
</dbReference>
<dbReference type="KEGG" id="aym:YM304_31860"/>
<dbReference type="SUPFAM" id="SSF141523">
    <property type="entry name" value="L,D-transpeptidase catalytic domain-like"/>
    <property type="match status" value="1"/>
</dbReference>
<dbReference type="EMBL" id="AP012057">
    <property type="protein sequence ID" value="BAN03500.1"/>
    <property type="molecule type" value="Genomic_DNA"/>
</dbReference>
<feature type="compositionally biased region" description="Low complexity" evidence="7">
    <location>
        <begin position="335"/>
        <end position="390"/>
    </location>
</feature>
<keyword evidence="2" id="KW-0808">Transferase</keyword>
<dbReference type="CDD" id="cd16913">
    <property type="entry name" value="YkuD_like"/>
    <property type="match status" value="1"/>
</dbReference>
<name>A0A6C7EAU0_ILUCY</name>
<dbReference type="PANTHER" id="PTHR16021">
    <property type="entry name" value="MANSC DOMAIN CONTAINING PROTEIN 1"/>
    <property type="match status" value="1"/>
</dbReference>
<evidence type="ECO:0000256" key="7">
    <source>
        <dbReference type="SAM" id="MobiDB-lite"/>
    </source>
</evidence>
<feature type="region of interest" description="Disordered" evidence="7">
    <location>
        <begin position="1"/>
        <end position="20"/>
    </location>
</feature>
<feature type="region of interest" description="Disordered" evidence="7">
    <location>
        <begin position="45"/>
        <end position="101"/>
    </location>
</feature>
<dbReference type="RefSeq" id="WP_015442747.1">
    <property type="nucleotide sequence ID" value="NC_020520.1"/>
</dbReference>
<dbReference type="Gene3D" id="2.40.440.10">
    <property type="entry name" value="L,D-transpeptidase catalytic domain-like"/>
    <property type="match status" value="1"/>
</dbReference>
<dbReference type="InterPro" id="IPR038063">
    <property type="entry name" value="Transpep_catalytic_dom"/>
</dbReference>
<feature type="domain" description="L,D-TPase catalytic" evidence="8">
    <location>
        <begin position="191"/>
        <end position="310"/>
    </location>
</feature>
<evidence type="ECO:0000259" key="8">
    <source>
        <dbReference type="PROSITE" id="PS52029"/>
    </source>
</evidence>
<dbReference type="GO" id="GO:0016740">
    <property type="term" value="F:transferase activity"/>
    <property type="evidence" value="ECO:0007669"/>
    <property type="project" value="UniProtKB-KW"/>
</dbReference>
<keyword evidence="4 6" id="KW-0573">Peptidoglycan synthesis</keyword>
<dbReference type="Pfam" id="PF01471">
    <property type="entry name" value="PG_binding_1"/>
    <property type="match status" value="1"/>
</dbReference>
<feature type="region of interest" description="Disordered" evidence="7">
    <location>
        <begin position="332"/>
        <end position="390"/>
    </location>
</feature>
<comment type="pathway">
    <text evidence="1 6">Cell wall biogenesis; peptidoglycan biosynthesis.</text>
</comment>
<sequence length="390" mass="41439">MDTPRPATRSHFDDGSPPPASFSRRHLIFAGLAATATVGYASYSNSQNDTTDDDDAATPADTTTRDTTTTATSIPAAAAPAAAAPTTAASAPTPTLTHELTQGMTGPEVETLQSALVDLSFDPGPVDGVFGGATVRSVWAFEKIVLGIPRTEMRGAVTPEMWDLIHRGVRIAPRRTPGGTHMEVYLPEQVSVLFVDGEARVISHVSSGENIEWCDVVKIDLDDGTTEEKGICGISKTPGGVYHFERKVDGWRNAKLGRLYQPVYFNYGIAIHGSGNVPHYPASRGCVRHPMHIAEYLPDLIEINDMIYVFDGVEEPETYGAAPMIFDYPDPDWIPPTTTTPPTTTPPTTTTSTTTVPAPSTTTTTTTSTSSTTSSSTIAAAPPSTTTLPA</sequence>
<evidence type="ECO:0000256" key="5">
    <source>
        <dbReference type="ARBA" id="ARBA00023316"/>
    </source>
</evidence>
<dbReference type="InterPro" id="IPR052660">
    <property type="entry name" value="Erythrocyte_Invasion_ImmMod"/>
</dbReference>
<keyword evidence="5 6" id="KW-0961">Cell wall biogenesis/degradation</keyword>
<keyword evidence="3 6" id="KW-0133">Cell shape</keyword>
<dbReference type="InterPro" id="IPR002477">
    <property type="entry name" value="Peptidoglycan-bd-like"/>
</dbReference>
<evidence type="ECO:0000256" key="4">
    <source>
        <dbReference type="ARBA" id="ARBA00022984"/>
    </source>
</evidence>
<evidence type="ECO:0000256" key="6">
    <source>
        <dbReference type="PROSITE-ProRule" id="PRU01373"/>
    </source>
</evidence>
<accession>A0A6C7EAU0</accession>
<dbReference type="Pfam" id="PF03734">
    <property type="entry name" value="YkuD"/>
    <property type="match status" value="1"/>
</dbReference>
<evidence type="ECO:0000313" key="10">
    <source>
        <dbReference type="Proteomes" id="UP000011863"/>
    </source>
</evidence>
<dbReference type="InterPro" id="IPR036366">
    <property type="entry name" value="PGBDSf"/>
</dbReference>
<dbReference type="AlphaFoldDB" id="A0A6C7EAU0"/>
<dbReference type="Proteomes" id="UP000011863">
    <property type="component" value="Chromosome"/>
</dbReference>
<feature type="active site" description="Proton donor/acceptor" evidence="6">
    <location>
        <position position="272"/>
    </location>
</feature>
<dbReference type="InterPro" id="IPR036365">
    <property type="entry name" value="PGBD-like_sf"/>
</dbReference>
<dbReference type="UniPathway" id="UPA00219"/>
<dbReference type="GO" id="GO:0008360">
    <property type="term" value="P:regulation of cell shape"/>
    <property type="evidence" value="ECO:0007669"/>
    <property type="project" value="UniProtKB-UniRule"/>
</dbReference>
<proteinExistence type="predicted"/>
<feature type="active site" description="Nucleophile" evidence="6">
    <location>
        <position position="286"/>
    </location>
</feature>
<evidence type="ECO:0000256" key="2">
    <source>
        <dbReference type="ARBA" id="ARBA00022679"/>
    </source>
</evidence>
<feature type="compositionally biased region" description="Low complexity" evidence="7">
    <location>
        <begin position="57"/>
        <end position="95"/>
    </location>
</feature>
<dbReference type="InterPro" id="IPR005490">
    <property type="entry name" value="LD_TPept_cat_dom"/>
</dbReference>
<evidence type="ECO:0000256" key="1">
    <source>
        <dbReference type="ARBA" id="ARBA00004752"/>
    </source>
</evidence>
<evidence type="ECO:0000256" key="3">
    <source>
        <dbReference type="ARBA" id="ARBA00022960"/>
    </source>
</evidence>
<evidence type="ECO:0000313" key="9">
    <source>
        <dbReference type="EMBL" id="BAN03500.1"/>
    </source>
</evidence>
<keyword evidence="10" id="KW-1185">Reference proteome</keyword>
<dbReference type="GO" id="GO:0071555">
    <property type="term" value="P:cell wall organization"/>
    <property type="evidence" value="ECO:0007669"/>
    <property type="project" value="UniProtKB-UniRule"/>
</dbReference>
<dbReference type="Gene3D" id="1.10.101.10">
    <property type="entry name" value="PGBD-like superfamily/PGBD"/>
    <property type="match status" value="1"/>
</dbReference>
<dbReference type="GO" id="GO:0009252">
    <property type="term" value="P:peptidoglycan biosynthetic process"/>
    <property type="evidence" value="ECO:0007669"/>
    <property type="project" value="UniProtKB-UniPathway"/>
</dbReference>
<reference evidence="9 10" key="1">
    <citation type="journal article" date="2013" name="Int. J. Syst. Evol. Microbiol.">
        <title>Ilumatobacter nonamiense sp. nov. and Ilumatobacter coccineum sp. nov., isolated from seashore sand.</title>
        <authorList>
            <person name="Matsumoto A."/>
            <person name="Kasai H."/>
            <person name="Matsuo Y."/>
            <person name="Shizuri Y."/>
            <person name="Ichikawa N."/>
            <person name="Fujita N."/>
            <person name="Omura S."/>
            <person name="Takahashi Y."/>
        </authorList>
    </citation>
    <scope>NUCLEOTIDE SEQUENCE [LARGE SCALE GENOMIC DNA]</scope>
    <source>
        <strain evidence="10">NBRC 103263 / KCTC 29153 / YM16-304</strain>
    </source>
</reference>
<protein>
    <recommendedName>
        <fullName evidence="8">L,D-TPase catalytic domain-containing protein</fullName>
    </recommendedName>
</protein>
<dbReference type="PANTHER" id="PTHR16021:SF13">
    <property type="entry name" value="ETS DOMAIN-CONTAINING PROTEIN-RELATED"/>
    <property type="match status" value="1"/>
</dbReference>
<dbReference type="SUPFAM" id="SSF47090">
    <property type="entry name" value="PGBD-like"/>
    <property type="match status" value="1"/>
</dbReference>
<dbReference type="OrthoDB" id="9810670at2"/>
<organism evidence="9 10">
    <name type="scientific">Ilumatobacter coccineus (strain NBRC 103263 / KCTC 29153 / YM16-304)</name>
    <dbReference type="NCBI Taxonomy" id="1313172"/>
    <lineage>
        <taxon>Bacteria</taxon>
        <taxon>Bacillati</taxon>
        <taxon>Actinomycetota</taxon>
        <taxon>Acidimicrobiia</taxon>
        <taxon>Acidimicrobiales</taxon>
        <taxon>Ilumatobacteraceae</taxon>
        <taxon>Ilumatobacter</taxon>
    </lineage>
</organism>